<proteinExistence type="predicted"/>
<feature type="compositionally biased region" description="Basic and acidic residues" evidence="2">
    <location>
        <begin position="177"/>
        <end position="186"/>
    </location>
</feature>
<evidence type="ECO:0000313" key="4">
    <source>
        <dbReference type="EnsemblMetazoa" id="MESCA007992-PA"/>
    </source>
</evidence>
<dbReference type="Pfam" id="PF00620">
    <property type="entry name" value="RhoGAP"/>
    <property type="match status" value="1"/>
</dbReference>
<feature type="compositionally biased region" description="Basic and acidic residues" evidence="2">
    <location>
        <begin position="138"/>
        <end position="155"/>
    </location>
</feature>
<sequence>MKHIIRHLHRISKNCDVNLMEPKNLAIIFGPSIIRTTNDTLESAVKDMKHQCRIVESLVTNYEFFFEDGELPELDTNSTISSTCTSHHDQTTLLLHNVPKIEQRNHDKESTFKRFMPNLRTRTHTNGVESVLTHIRRRSLEIRKSPDVSSKEKKSSKSSKKTNGSGSSIGSTSGGNEDSKDIRHIEIISSPISDYDVDDGEDGEENGSTATSNSNENLKEGGSDSSTKTHSLQRKPSSTGSMSLAAITDTLDTKLKNLRSGSESNDESSIGADNTKHNRPLISYENIPYVDDDQSPERHTNPIIRSKLPINHLQKPNNYRYSSVYESFSDDSEVSTTSDPKESLVINPSFLDRYKKRRDYKLFRSASFNCRNYRNGNRSGENNTTAIM</sequence>
<dbReference type="HOGENOM" id="CLU_712291_0_0_1"/>
<feature type="domain" description="Rho-GAP" evidence="3">
    <location>
        <begin position="1"/>
        <end position="66"/>
    </location>
</feature>
<dbReference type="EMBL" id="CAQQ02195439">
    <property type="status" value="NOT_ANNOTATED_CDS"/>
    <property type="molecule type" value="Genomic_DNA"/>
</dbReference>
<keyword evidence="5" id="KW-1185">Reference proteome</keyword>
<evidence type="ECO:0000313" key="5">
    <source>
        <dbReference type="Proteomes" id="UP000015102"/>
    </source>
</evidence>
<feature type="compositionally biased region" description="Polar residues" evidence="2">
    <location>
        <begin position="223"/>
        <end position="242"/>
    </location>
</feature>
<dbReference type="GO" id="GO:0007165">
    <property type="term" value="P:signal transduction"/>
    <property type="evidence" value="ECO:0007669"/>
    <property type="project" value="InterPro"/>
</dbReference>
<dbReference type="PROSITE" id="PS50238">
    <property type="entry name" value="RHOGAP"/>
    <property type="match status" value="1"/>
</dbReference>
<dbReference type="EnsemblMetazoa" id="MESCA007992-RA">
    <property type="protein sequence ID" value="MESCA007992-PA"/>
    <property type="gene ID" value="MESCA007992"/>
</dbReference>
<dbReference type="STRING" id="36166.T1GW23"/>
<dbReference type="GO" id="GO:0051056">
    <property type="term" value="P:regulation of small GTPase mediated signal transduction"/>
    <property type="evidence" value="ECO:0007669"/>
    <property type="project" value="UniProtKB-ARBA"/>
</dbReference>
<reference evidence="4" key="2">
    <citation type="submission" date="2015-06" db="UniProtKB">
        <authorList>
            <consortium name="EnsemblMetazoa"/>
        </authorList>
    </citation>
    <scope>IDENTIFICATION</scope>
</reference>
<dbReference type="InterPro" id="IPR051025">
    <property type="entry name" value="RhoGAP"/>
</dbReference>
<evidence type="ECO:0000256" key="2">
    <source>
        <dbReference type="SAM" id="MobiDB-lite"/>
    </source>
</evidence>
<dbReference type="InterPro" id="IPR008936">
    <property type="entry name" value="Rho_GTPase_activation_prot"/>
</dbReference>
<dbReference type="Proteomes" id="UP000015102">
    <property type="component" value="Unassembled WGS sequence"/>
</dbReference>
<dbReference type="InterPro" id="IPR000198">
    <property type="entry name" value="RhoGAP_dom"/>
</dbReference>
<reference evidence="5" key="1">
    <citation type="submission" date="2013-02" db="EMBL/GenBank/DDBJ databases">
        <authorList>
            <person name="Hughes D."/>
        </authorList>
    </citation>
    <scope>NUCLEOTIDE SEQUENCE</scope>
    <source>
        <strain>Durham</strain>
        <strain evidence="5">NC isolate 2 -- Noor lab</strain>
    </source>
</reference>
<evidence type="ECO:0000256" key="1">
    <source>
        <dbReference type="ARBA" id="ARBA00022468"/>
    </source>
</evidence>
<keyword evidence="1" id="KW-0343">GTPase activation</keyword>
<protein>
    <recommendedName>
        <fullName evidence="3">Rho-GAP domain-containing protein</fullName>
    </recommendedName>
</protein>
<organism evidence="4 5">
    <name type="scientific">Megaselia scalaris</name>
    <name type="common">Humpbacked fly</name>
    <name type="synonym">Phora scalaris</name>
    <dbReference type="NCBI Taxonomy" id="36166"/>
    <lineage>
        <taxon>Eukaryota</taxon>
        <taxon>Metazoa</taxon>
        <taxon>Ecdysozoa</taxon>
        <taxon>Arthropoda</taxon>
        <taxon>Hexapoda</taxon>
        <taxon>Insecta</taxon>
        <taxon>Pterygota</taxon>
        <taxon>Neoptera</taxon>
        <taxon>Endopterygota</taxon>
        <taxon>Diptera</taxon>
        <taxon>Brachycera</taxon>
        <taxon>Muscomorpha</taxon>
        <taxon>Platypezoidea</taxon>
        <taxon>Phoridae</taxon>
        <taxon>Megaseliini</taxon>
        <taxon>Megaselia</taxon>
    </lineage>
</organism>
<accession>T1GW23</accession>
<evidence type="ECO:0000259" key="3">
    <source>
        <dbReference type="PROSITE" id="PS50238"/>
    </source>
</evidence>
<feature type="region of interest" description="Disordered" evidence="2">
    <location>
        <begin position="123"/>
        <end position="244"/>
    </location>
</feature>
<dbReference type="PANTHER" id="PTHR15228">
    <property type="entry name" value="SPERMATHECAL PHYSIOLOGY VARIANT"/>
    <property type="match status" value="1"/>
</dbReference>
<dbReference type="SUPFAM" id="SSF48350">
    <property type="entry name" value="GTPase activation domain, GAP"/>
    <property type="match status" value="1"/>
</dbReference>
<name>T1GW23_MEGSC</name>
<dbReference type="GO" id="GO:0005096">
    <property type="term" value="F:GTPase activator activity"/>
    <property type="evidence" value="ECO:0007669"/>
    <property type="project" value="UniProtKB-KW"/>
</dbReference>
<feature type="compositionally biased region" description="Acidic residues" evidence="2">
    <location>
        <begin position="195"/>
        <end position="205"/>
    </location>
</feature>
<dbReference type="AlphaFoldDB" id="T1GW23"/>
<dbReference type="Gene3D" id="1.10.555.10">
    <property type="entry name" value="Rho GTPase activation protein"/>
    <property type="match status" value="1"/>
</dbReference>
<feature type="compositionally biased region" description="Low complexity" evidence="2">
    <location>
        <begin position="161"/>
        <end position="176"/>
    </location>
</feature>
<feature type="compositionally biased region" description="Polar residues" evidence="2">
    <location>
        <begin position="259"/>
        <end position="272"/>
    </location>
</feature>
<feature type="region of interest" description="Disordered" evidence="2">
    <location>
        <begin position="258"/>
        <end position="279"/>
    </location>
</feature>
<dbReference type="PANTHER" id="PTHR15228:SF25">
    <property type="entry name" value="F-BAR DOMAIN-CONTAINING PROTEIN"/>
    <property type="match status" value="1"/>
</dbReference>